<name>U5BVG7_9BACT</name>
<reference evidence="1 2" key="1">
    <citation type="journal article" date="2013" name="Genome Announc.">
        <title>Draft Genome Sequence of the Psychrophilic and Alkaliphilic Rhodonellum psychrophilum Strain GCM71T.</title>
        <authorList>
            <person name="Hauptmann A.L."/>
            <person name="Glaring M.A."/>
            <person name="Hallin P.F."/>
            <person name="Prieme A."/>
            <person name="Stougaard P."/>
        </authorList>
    </citation>
    <scope>NUCLEOTIDE SEQUENCE [LARGE SCALE GENOMIC DNA]</scope>
    <source>
        <strain evidence="1 2">GCM71</strain>
    </source>
</reference>
<accession>U5BVG7</accession>
<protein>
    <submittedName>
        <fullName evidence="1">Uncharacterized protein</fullName>
    </submittedName>
</protein>
<evidence type="ECO:0000313" key="1">
    <source>
        <dbReference type="EMBL" id="ERM80596.1"/>
    </source>
</evidence>
<proteinExistence type="predicted"/>
<dbReference type="EMBL" id="AWXR01000088">
    <property type="protein sequence ID" value="ERM80596.1"/>
    <property type="molecule type" value="Genomic_DNA"/>
</dbReference>
<comment type="caution">
    <text evidence="1">The sequence shown here is derived from an EMBL/GenBank/DDBJ whole genome shotgun (WGS) entry which is preliminary data.</text>
</comment>
<dbReference type="AlphaFoldDB" id="U5BVG7"/>
<dbReference type="Proteomes" id="UP000016843">
    <property type="component" value="Unassembled WGS sequence"/>
</dbReference>
<evidence type="ECO:0000313" key="2">
    <source>
        <dbReference type="Proteomes" id="UP000016843"/>
    </source>
</evidence>
<gene>
    <name evidence="1" type="ORF">P872_12975</name>
</gene>
<sequence>MFSPNAQKALDRWQVMKSILILHRIFPSGEWGVIDFFNDFDKSKQMKKT</sequence>
<keyword evidence="2" id="KW-1185">Reference proteome</keyword>
<organism evidence="1 2">
    <name type="scientific">Rhodonellum psychrophilum GCM71 = DSM 17998</name>
    <dbReference type="NCBI Taxonomy" id="1123057"/>
    <lineage>
        <taxon>Bacteria</taxon>
        <taxon>Pseudomonadati</taxon>
        <taxon>Bacteroidota</taxon>
        <taxon>Cytophagia</taxon>
        <taxon>Cytophagales</taxon>
        <taxon>Cytophagaceae</taxon>
        <taxon>Rhodonellum</taxon>
    </lineage>
</organism>